<feature type="signal peptide" evidence="1">
    <location>
        <begin position="1"/>
        <end position="25"/>
    </location>
</feature>
<sequence>MSTSQKRRFVLKLIFLFHFVCDVSASVSENEVKCIKSYLNHEKSSSQNDYCSEVILSHEQKFRDLQRPSVTSCIFSTFIEYEVFHLYLKGFFYHQSASDKNQTKYEKEVDETIRFLTKKAKQLCVADNKYKEEFDSIYDNRKPSLNNSIDEICARKYFIDKNILQAKDFGFDVSSMNITICDLFYYSVYEKLFERDYEEHDDSLFFGMSPSSIHHCITKKFRERKLSPKLYAVSIMMKFQLTSLQISKLRSEYVNSMKSFTILLFECIKES</sequence>
<gene>
    <name evidence="2" type="ORF">CLUMA_CG017441</name>
</gene>
<name>A0A1J1IXQ4_9DIPT</name>
<dbReference type="AlphaFoldDB" id="A0A1J1IXQ4"/>
<protein>
    <submittedName>
        <fullName evidence="2">CLUMA_CG017441, isoform A</fullName>
    </submittedName>
</protein>
<feature type="chain" id="PRO_5013334893" evidence="1">
    <location>
        <begin position="26"/>
        <end position="271"/>
    </location>
</feature>
<reference evidence="2 3" key="1">
    <citation type="submission" date="2015-04" db="EMBL/GenBank/DDBJ databases">
        <authorList>
            <person name="Syromyatnikov M.Y."/>
            <person name="Popov V.N."/>
        </authorList>
    </citation>
    <scope>NUCLEOTIDE SEQUENCE [LARGE SCALE GENOMIC DNA]</scope>
</reference>
<organism evidence="2 3">
    <name type="scientific">Clunio marinus</name>
    <dbReference type="NCBI Taxonomy" id="568069"/>
    <lineage>
        <taxon>Eukaryota</taxon>
        <taxon>Metazoa</taxon>
        <taxon>Ecdysozoa</taxon>
        <taxon>Arthropoda</taxon>
        <taxon>Hexapoda</taxon>
        <taxon>Insecta</taxon>
        <taxon>Pterygota</taxon>
        <taxon>Neoptera</taxon>
        <taxon>Endopterygota</taxon>
        <taxon>Diptera</taxon>
        <taxon>Nematocera</taxon>
        <taxon>Chironomoidea</taxon>
        <taxon>Chironomidae</taxon>
        <taxon>Clunio</taxon>
    </lineage>
</organism>
<proteinExistence type="predicted"/>
<evidence type="ECO:0000313" key="3">
    <source>
        <dbReference type="Proteomes" id="UP000183832"/>
    </source>
</evidence>
<dbReference type="EMBL" id="CVRI01000063">
    <property type="protein sequence ID" value="CRL04348.1"/>
    <property type="molecule type" value="Genomic_DNA"/>
</dbReference>
<keyword evidence="3" id="KW-1185">Reference proteome</keyword>
<evidence type="ECO:0000256" key="1">
    <source>
        <dbReference type="SAM" id="SignalP"/>
    </source>
</evidence>
<dbReference type="Proteomes" id="UP000183832">
    <property type="component" value="Unassembled WGS sequence"/>
</dbReference>
<keyword evidence="1" id="KW-0732">Signal</keyword>
<evidence type="ECO:0000313" key="2">
    <source>
        <dbReference type="EMBL" id="CRL04348.1"/>
    </source>
</evidence>
<accession>A0A1J1IXQ4</accession>